<gene>
    <name evidence="2" type="ORF">GA0061103_3982</name>
</gene>
<dbReference type="SUPFAM" id="SSF74653">
    <property type="entry name" value="TolA/TonB C-terminal domain"/>
    <property type="match status" value="1"/>
</dbReference>
<dbReference type="Gene3D" id="3.30.1150.10">
    <property type="match status" value="1"/>
</dbReference>
<organism evidence="2 3">
    <name type="scientific">Rhizobium multihospitium</name>
    <dbReference type="NCBI Taxonomy" id="410764"/>
    <lineage>
        <taxon>Bacteria</taxon>
        <taxon>Pseudomonadati</taxon>
        <taxon>Pseudomonadota</taxon>
        <taxon>Alphaproteobacteria</taxon>
        <taxon>Hyphomicrobiales</taxon>
        <taxon>Rhizobiaceae</taxon>
        <taxon>Rhizobium/Agrobacterium group</taxon>
        <taxon>Rhizobium</taxon>
    </lineage>
</organism>
<keyword evidence="3" id="KW-1185">Reference proteome</keyword>
<feature type="chain" id="PRO_5008684591" description="Cell envelope integrity protein TolA" evidence="1">
    <location>
        <begin position="33"/>
        <end position="144"/>
    </location>
</feature>
<dbReference type="EMBL" id="FMAG01000003">
    <property type="protein sequence ID" value="SCB28618.1"/>
    <property type="molecule type" value="Genomic_DNA"/>
</dbReference>
<keyword evidence="1" id="KW-0732">Signal</keyword>
<evidence type="ECO:0000313" key="2">
    <source>
        <dbReference type="EMBL" id="SCB28618.1"/>
    </source>
</evidence>
<sequence>MRGAQLLTNHCPGIGLPLAVGLGIMLAGSASAQTANVAADENRLRHSAIESIRNDITANWLAPADLTGIREVHVRIQFRLDHTGTIMGKPKVTMTGGPEKAQKAVAASALRAVVRAAPFKKLPMDKYDVWKEVIINFDASDPAN</sequence>
<reference evidence="3" key="1">
    <citation type="submission" date="2016-08" db="EMBL/GenBank/DDBJ databases">
        <authorList>
            <person name="Varghese N."/>
            <person name="Submissions Spin"/>
        </authorList>
    </citation>
    <scope>NUCLEOTIDE SEQUENCE [LARGE SCALE GENOMIC DNA]</scope>
    <source>
        <strain evidence="3">HAMBI 2975</strain>
    </source>
</reference>
<dbReference type="AlphaFoldDB" id="A0A1C3VLN5"/>
<evidence type="ECO:0008006" key="4">
    <source>
        <dbReference type="Google" id="ProtNLM"/>
    </source>
</evidence>
<name>A0A1C3VLN5_9HYPH</name>
<proteinExistence type="predicted"/>
<evidence type="ECO:0000313" key="3">
    <source>
        <dbReference type="Proteomes" id="UP000199101"/>
    </source>
</evidence>
<dbReference type="STRING" id="410764.GA0061103_3982"/>
<protein>
    <recommendedName>
        <fullName evidence="4">Cell envelope integrity protein TolA</fullName>
    </recommendedName>
</protein>
<accession>A0A1C3VLN5</accession>
<dbReference type="Proteomes" id="UP000199101">
    <property type="component" value="Unassembled WGS sequence"/>
</dbReference>
<evidence type="ECO:0000256" key="1">
    <source>
        <dbReference type="SAM" id="SignalP"/>
    </source>
</evidence>
<feature type="signal peptide" evidence="1">
    <location>
        <begin position="1"/>
        <end position="32"/>
    </location>
</feature>